<name>A0AAV4NHA6_CAEEX</name>
<accession>A0AAV4NHA6</accession>
<gene>
    <name evidence="1" type="ORF">CEXT_46341</name>
</gene>
<dbReference type="Proteomes" id="UP001054945">
    <property type="component" value="Unassembled WGS sequence"/>
</dbReference>
<sequence length="103" mass="11760">MVDIYIIEKTFPKPSLFHQEGLNYTIVSIQTIFVNAIPSGIDFVTSDIFAWLRLLFFFLVHSISIDHQGTLGTLGFLMGIVDNDVWNSSDPKCSMKESKEEHY</sequence>
<comment type="caution">
    <text evidence="1">The sequence shown here is derived from an EMBL/GenBank/DDBJ whole genome shotgun (WGS) entry which is preliminary data.</text>
</comment>
<keyword evidence="2" id="KW-1185">Reference proteome</keyword>
<protein>
    <submittedName>
        <fullName evidence="1">Uncharacterized protein</fullName>
    </submittedName>
</protein>
<dbReference type="AlphaFoldDB" id="A0AAV4NHA6"/>
<organism evidence="1 2">
    <name type="scientific">Caerostris extrusa</name>
    <name type="common">Bark spider</name>
    <name type="synonym">Caerostris bankana</name>
    <dbReference type="NCBI Taxonomy" id="172846"/>
    <lineage>
        <taxon>Eukaryota</taxon>
        <taxon>Metazoa</taxon>
        <taxon>Ecdysozoa</taxon>
        <taxon>Arthropoda</taxon>
        <taxon>Chelicerata</taxon>
        <taxon>Arachnida</taxon>
        <taxon>Araneae</taxon>
        <taxon>Araneomorphae</taxon>
        <taxon>Entelegynae</taxon>
        <taxon>Araneoidea</taxon>
        <taxon>Araneidae</taxon>
        <taxon>Caerostris</taxon>
    </lineage>
</organism>
<reference evidence="1 2" key="1">
    <citation type="submission" date="2021-06" db="EMBL/GenBank/DDBJ databases">
        <title>Caerostris extrusa draft genome.</title>
        <authorList>
            <person name="Kono N."/>
            <person name="Arakawa K."/>
        </authorList>
    </citation>
    <scope>NUCLEOTIDE SEQUENCE [LARGE SCALE GENOMIC DNA]</scope>
</reference>
<proteinExistence type="predicted"/>
<evidence type="ECO:0000313" key="2">
    <source>
        <dbReference type="Proteomes" id="UP001054945"/>
    </source>
</evidence>
<evidence type="ECO:0000313" key="1">
    <source>
        <dbReference type="EMBL" id="GIX83734.1"/>
    </source>
</evidence>
<dbReference type="EMBL" id="BPLR01003361">
    <property type="protein sequence ID" value="GIX83734.1"/>
    <property type="molecule type" value="Genomic_DNA"/>
</dbReference>